<protein>
    <submittedName>
        <fullName evidence="8">COMB3 protein</fullName>
    </submittedName>
</protein>
<evidence type="ECO:0000313" key="8">
    <source>
        <dbReference type="EMBL" id="BBD10151.1"/>
    </source>
</evidence>
<keyword evidence="4 7" id="KW-1133">Transmembrane helix</keyword>
<evidence type="ECO:0000256" key="5">
    <source>
        <dbReference type="ARBA" id="ARBA00023136"/>
    </source>
</evidence>
<dbReference type="CDD" id="cd16429">
    <property type="entry name" value="VirB10"/>
    <property type="match status" value="1"/>
</dbReference>
<dbReference type="Gene3D" id="2.40.128.260">
    <property type="entry name" value="Type IV secretion system, VirB10/TraB/TrbI"/>
    <property type="match status" value="1"/>
</dbReference>
<evidence type="ECO:0000256" key="4">
    <source>
        <dbReference type="ARBA" id="ARBA00022989"/>
    </source>
</evidence>
<keyword evidence="8" id="KW-0614">Plasmid</keyword>
<comment type="subcellular location">
    <subcellularLocation>
        <location evidence="1">Membrane</location>
        <topology evidence="1">Single-pass membrane protein</topology>
    </subcellularLocation>
</comment>
<feature type="compositionally biased region" description="Pro residues" evidence="6">
    <location>
        <begin position="91"/>
        <end position="100"/>
    </location>
</feature>
<dbReference type="AlphaFoldDB" id="A0A2Z6B3U6"/>
<dbReference type="RefSeq" id="WP_126381658.1">
    <property type="nucleotide sequence ID" value="NZ_AP017379.1"/>
</dbReference>
<feature type="compositionally biased region" description="Basic and acidic residues" evidence="6">
    <location>
        <begin position="73"/>
        <end position="82"/>
    </location>
</feature>
<dbReference type="Pfam" id="PF03743">
    <property type="entry name" value="TrbI"/>
    <property type="match status" value="1"/>
</dbReference>
<evidence type="ECO:0000256" key="6">
    <source>
        <dbReference type="SAM" id="MobiDB-lite"/>
    </source>
</evidence>
<dbReference type="EMBL" id="AP017379">
    <property type="protein sequence ID" value="BBD10151.1"/>
    <property type="molecule type" value="Genomic_DNA"/>
</dbReference>
<dbReference type="Proteomes" id="UP000269883">
    <property type="component" value="Plasmid pDFE"/>
</dbReference>
<accession>A0A2Z6B3U6</accession>
<evidence type="ECO:0000256" key="2">
    <source>
        <dbReference type="ARBA" id="ARBA00010265"/>
    </source>
</evidence>
<keyword evidence="9" id="KW-1185">Reference proteome</keyword>
<evidence type="ECO:0000313" key="9">
    <source>
        <dbReference type="Proteomes" id="UP000269883"/>
    </source>
</evidence>
<dbReference type="KEGG" id="dfl:DFE_A0050"/>
<keyword evidence="3 7" id="KW-0812">Transmembrane</keyword>
<comment type="similarity">
    <text evidence="2">Belongs to the TrbI/VirB10 family.</text>
</comment>
<feature type="transmembrane region" description="Helical" evidence="7">
    <location>
        <begin position="20"/>
        <end position="40"/>
    </location>
</feature>
<feature type="region of interest" description="Disordered" evidence="6">
    <location>
        <begin position="69"/>
        <end position="162"/>
    </location>
</feature>
<organism evidence="8 9">
    <name type="scientific">Desulfovibrio ferrophilus</name>
    <dbReference type="NCBI Taxonomy" id="241368"/>
    <lineage>
        <taxon>Bacteria</taxon>
        <taxon>Pseudomonadati</taxon>
        <taxon>Thermodesulfobacteriota</taxon>
        <taxon>Desulfovibrionia</taxon>
        <taxon>Desulfovibrionales</taxon>
        <taxon>Desulfovibrionaceae</taxon>
        <taxon>Desulfovibrio</taxon>
    </lineage>
</organism>
<dbReference type="InterPro" id="IPR005498">
    <property type="entry name" value="T4SS_VirB10/TraB/TrbI"/>
</dbReference>
<evidence type="ECO:0000256" key="1">
    <source>
        <dbReference type="ARBA" id="ARBA00004167"/>
    </source>
</evidence>
<geneLocation type="plasmid" evidence="9">
    <name>pdfe dna</name>
</geneLocation>
<reference evidence="8 9" key="1">
    <citation type="journal article" date="2018" name="Sci. Adv.">
        <title>Multi-heme cytochromes provide a pathway for survival in energy-limited environments.</title>
        <authorList>
            <person name="Deng X."/>
            <person name="Dohmae N."/>
            <person name="Nealson K.H."/>
            <person name="Hashimoto K."/>
            <person name="Okamoto A."/>
        </authorList>
    </citation>
    <scope>NUCLEOTIDE SEQUENCE [LARGE SCALE GENOMIC DNA]</scope>
    <source>
        <strain evidence="8 9">IS5</strain>
        <plasmid evidence="9">pdfe dna</plasmid>
    </source>
</reference>
<keyword evidence="5 7" id="KW-0472">Membrane</keyword>
<sequence length="373" mass="41049">MARKAGPARIKNPSRFRGLFLWGGLVAVVTIASIALILAVKSNRANEPKDENIIEFSDSADSVNTFFPSIEEETTKEPEPKAKPKPKPRPKPIAPPPAPKRPALSDIFNFKPTPKPAGPTKADEINSTRRGAVAVRFSSFLGQPGSGKEPEPTWKNSQEDWAEEKTVTSYPIDMSRTLTVDRNIRAILINEIRSDLEGKVVAQVEHDVFGAHGRNVLVPAGSKAVGRYKPLEKVGMERLKITWVRFITPDGINIHTADAEMADSMGRSGTSGQLDRRYYEKFGTGLLVSSLGVLASYTMEATNENQAVAIEQFGNSLANMTNRIVQDNLDIKPRLTIPAGTRILISPSRDIWFPKPIKNSVKITALEDKKNDK</sequence>
<dbReference type="GO" id="GO:0016020">
    <property type="term" value="C:membrane"/>
    <property type="evidence" value="ECO:0007669"/>
    <property type="project" value="UniProtKB-SubCell"/>
</dbReference>
<proteinExistence type="inferred from homology"/>
<dbReference type="InterPro" id="IPR042217">
    <property type="entry name" value="T4SS_VirB10/TrbI"/>
</dbReference>
<evidence type="ECO:0000256" key="3">
    <source>
        <dbReference type="ARBA" id="ARBA00022692"/>
    </source>
</evidence>
<gene>
    <name evidence="8" type="ORF">DFE_A0050</name>
</gene>
<name>A0A2Z6B3U6_9BACT</name>
<dbReference type="OrthoDB" id="9807354at2"/>
<evidence type="ECO:0000256" key="7">
    <source>
        <dbReference type="SAM" id="Phobius"/>
    </source>
</evidence>